<dbReference type="Pfam" id="PF04199">
    <property type="entry name" value="Cyclase"/>
    <property type="match status" value="1"/>
</dbReference>
<evidence type="ECO:0000313" key="1">
    <source>
        <dbReference type="EMBL" id="BAT26798.1"/>
    </source>
</evidence>
<dbReference type="PANTHER" id="PTHR31118">
    <property type="entry name" value="CYCLASE-LIKE PROTEIN 2"/>
    <property type="match status" value="1"/>
</dbReference>
<dbReference type="RefSeq" id="WP_024352334.1">
    <property type="nucleotide sequence ID" value="NZ_BBWN01000055.1"/>
</dbReference>
<proteinExistence type="predicted"/>
<dbReference type="AlphaFoldDB" id="A0A0P0YYY1"/>
<dbReference type="InterPro" id="IPR007325">
    <property type="entry name" value="KFase/CYL"/>
</dbReference>
<dbReference type="EMBL" id="LC066373">
    <property type="protein sequence ID" value="BAT26798.1"/>
    <property type="molecule type" value="Genomic_DNA"/>
</dbReference>
<organism evidence="1">
    <name type="scientific">Aurantimonas coralicida</name>
    <dbReference type="NCBI Taxonomy" id="182270"/>
    <lineage>
        <taxon>Bacteria</taxon>
        <taxon>Pseudomonadati</taxon>
        <taxon>Pseudomonadota</taxon>
        <taxon>Alphaproteobacteria</taxon>
        <taxon>Hyphomicrobiales</taxon>
        <taxon>Aurantimonadaceae</taxon>
        <taxon>Aurantimonas</taxon>
    </lineage>
</organism>
<dbReference type="SUPFAM" id="SSF102198">
    <property type="entry name" value="Putative cyclase"/>
    <property type="match status" value="1"/>
</dbReference>
<dbReference type="Gene3D" id="3.50.30.50">
    <property type="entry name" value="Putative cyclase"/>
    <property type="match status" value="1"/>
</dbReference>
<dbReference type="InterPro" id="IPR037175">
    <property type="entry name" value="KFase_sf"/>
</dbReference>
<dbReference type="GO" id="GO:0004061">
    <property type="term" value="F:arylformamidase activity"/>
    <property type="evidence" value="ECO:0007669"/>
    <property type="project" value="InterPro"/>
</dbReference>
<accession>A0A0P0YYY1</accession>
<sequence length="157" mass="17220">MPLEATIGEAAIIDISDVAPNEEITAERLAERGGDVRPGDIVLIKTRWDEKHSLDTPEFWTESPYLSRGACEWLLSTGLKAMSPDFPQDYPIHGLLKGEVAPIEDFVSHDVLLRNGVILIEYVDNFGALTGDRTFIYALPLCLPDSDGSPARVIAVV</sequence>
<reference evidence="1" key="1">
    <citation type="journal article" date="2015" name="Proc. Natl. Acad. Sci. U.S.A.">
        <title>Bacterial clade with the ribosomal RNA operon on a small plasmid rather than the chromosome.</title>
        <authorList>
            <person name="Anda M."/>
            <person name="Ohtsubo Y."/>
            <person name="Okubo T."/>
            <person name="Sugawara M."/>
            <person name="Nagata Y."/>
            <person name="Tsuda M."/>
            <person name="Minamisawa K."/>
            <person name="Mitsui H."/>
        </authorList>
    </citation>
    <scope>NUCLEOTIDE SEQUENCE</scope>
    <source>
        <strain evidence="1">DSM 14790</strain>
    </source>
</reference>
<dbReference type="PANTHER" id="PTHR31118:SF12">
    <property type="entry name" value="CYCLASE-LIKE PROTEIN 2"/>
    <property type="match status" value="1"/>
</dbReference>
<name>A0A0P0YYY1_9HYPH</name>
<dbReference type="GO" id="GO:0019441">
    <property type="term" value="P:L-tryptophan catabolic process to kynurenine"/>
    <property type="evidence" value="ECO:0007669"/>
    <property type="project" value="InterPro"/>
</dbReference>
<protein>
    <submittedName>
        <fullName evidence="1">Cyclase family protein</fullName>
    </submittedName>
</protein>